<dbReference type="EMBL" id="JACYTQ010000013">
    <property type="protein sequence ID" value="MBD8491331.1"/>
    <property type="molecule type" value="Genomic_DNA"/>
</dbReference>
<name>A0ABR9ASI5_9BACT</name>
<dbReference type="InterPro" id="IPR054207">
    <property type="entry name" value="DUF6913"/>
</dbReference>
<accession>A0ABR9ASI5</accession>
<protein>
    <recommendedName>
        <fullName evidence="3">Phosphotyrosine protein phosphatase I domain-containing protein</fullName>
    </recommendedName>
</protein>
<reference evidence="1 2" key="1">
    <citation type="submission" date="2020-09" db="EMBL/GenBank/DDBJ databases">
        <title>Echinicola sp. CAU 1574 isolated from sand of Sido Beach.</title>
        <authorList>
            <person name="Kim W."/>
        </authorList>
    </citation>
    <scope>NUCLEOTIDE SEQUENCE [LARGE SCALE GENOMIC DNA]</scope>
    <source>
        <strain evidence="1 2">CAU 1574</strain>
    </source>
</reference>
<dbReference type="RefSeq" id="WP_192012210.1">
    <property type="nucleotide sequence ID" value="NZ_JACYTQ010000013.1"/>
</dbReference>
<evidence type="ECO:0008006" key="3">
    <source>
        <dbReference type="Google" id="ProtNLM"/>
    </source>
</evidence>
<evidence type="ECO:0000313" key="1">
    <source>
        <dbReference type="EMBL" id="MBD8491331.1"/>
    </source>
</evidence>
<sequence>MKWIKEFFIALEVKKNRPIDYQKNKKSIEDIKSIHILAASNEDLHVIERVVRANWPNELSFSGRYYNEVEDSENNFAYKDFNLLGKPNASLQSFLNDQADIFVVAVDDLNSFMHLVTKNKHAAYKIGFHSPEGGELLDLMLTKEQDDLTSNIENLLKYLKKII</sequence>
<evidence type="ECO:0000313" key="2">
    <source>
        <dbReference type="Proteomes" id="UP000647133"/>
    </source>
</evidence>
<proteinExistence type="predicted"/>
<comment type="caution">
    <text evidence="1">The sequence shown here is derived from an EMBL/GenBank/DDBJ whole genome shotgun (WGS) entry which is preliminary data.</text>
</comment>
<dbReference type="Pfam" id="PF21857">
    <property type="entry name" value="DUF6913"/>
    <property type="match status" value="1"/>
</dbReference>
<keyword evidence="2" id="KW-1185">Reference proteome</keyword>
<dbReference type="Proteomes" id="UP000647133">
    <property type="component" value="Unassembled WGS sequence"/>
</dbReference>
<organism evidence="1 2">
    <name type="scientific">Echinicola arenosa</name>
    <dbReference type="NCBI Taxonomy" id="2774144"/>
    <lineage>
        <taxon>Bacteria</taxon>
        <taxon>Pseudomonadati</taxon>
        <taxon>Bacteroidota</taxon>
        <taxon>Cytophagia</taxon>
        <taxon>Cytophagales</taxon>
        <taxon>Cyclobacteriaceae</taxon>
        <taxon>Echinicola</taxon>
    </lineage>
</organism>
<gene>
    <name evidence="1" type="ORF">IFO69_21440</name>
</gene>